<dbReference type="InterPro" id="IPR016024">
    <property type="entry name" value="ARM-type_fold"/>
</dbReference>
<dbReference type="InterPro" id="IPR002182">
    <property type="entry name" value="NB-ARC"/>
</dbReference>
<gene>
    <name evidence="3" type="ORF">FH972_001998</name>
</gene>
<keyword evidence="1" id="KW-0677">Repeat</keyword>
<evidence type="ECO:0000313" key="4">
    <source>
        <dbReference type="Proteomes" id="UP000327013"/>
    </source>
</evidence>
<dbReference type="Pfam" id="PF00931">
    <property type="entry name" value="NB-ARC"/>
    <property type="match status" value="1"/>
</dbReference>
<organism evidence="3 4">
    <name type="scientific">Carpinus fangiana</name>
    <dbReference type="NCBI Taxonomy" id="176857"/>
    <lineage>
        <taxon>Eukaryota</taxon>
        <taxon>Viridiplantae</taxon>
        <taxon>Streptophyta</taxon>
        <taxon>Embryophyta</taxon>
        <taxon>Tracheophyta</taxon>
        <taxon>Spermatophyta</taxon>
        <taxon>Magnoliopsida</taxon>
        <taxon>eudicotyledons</taxon>
        <taxon>Gunneridae</taxon>
        <taxon>Pentapetalae</taxon>
        <taxon>rosids</taxon>
        <taxon>fabids</taxon>
        <taxon>Fagales</taxon>
        <taxon>Betulaceae</taxon>
        <taxon>Carpinus</taxon>
    </lineage>
</organism>
<dbReference type="InterPro" id="IPR011989">
    <property type="entry name" value="ARM-like"/>
</dbReference>
<sequence>MDALQVVSSATQIVSSIVGAVVALEQASRDLDEAPKRIKNLEEFVSDLDNLTRKVKQKHVYKLHNPQLDNQIQSLNALVERLHPKIVKARRIVSKSKLKNFAKIAWSSMAGDPLGKLVNNIRGDLNWWLESQRLVQNVEKVIESTAHDIPARLKITTEQGYPISSKCNFIRNLLEQEGLQRVILIVGLSGIGKSCMARHVASDPPAKFVGGAVELGFGQWCSRAACDGNKAEYQKRLARKICKFLVQIGFWKKIKDENTGDLEYICCLLQEALYGKSILILLDDVWEQDIVMRFAKLYDNDCKYLVTTRNEAVYEITEAEKIELGKDDVKEISKAILVYHSLLSEEELPSVAERLLERCGHHPLTVAVMGKALRKEVRAEKWEKAIINLSTFATCAPGPVSYVNEKETENTLTIFGSFEFSLEAMPGDSRNLFTALAALSWAEHVPEACLEAIWSVLGQESLFSLIVSKLVEGSLLMKTDIDPLYQVHDMVSLYLDSKKNDSVLLLINDSGHEETSFIFPWLLVFGKESIKRIAEQKIEIILSVLEEKQAVITLEAIIQALMASKTISEFETSRASFVSILGPRIEGLISSGSQSLVAVSAEAITNIFNGSDYHYFFPSLESAGAVDKLAIILENCEEPMIQTNVSTVLAKLAEFGSAETADKVLHCIPFNQLADLLSPDAEEWHESMFTILTSLTKVGKSKAIERMIACGIEKTLIKLLENGTEVAQHRAIVTLKAFYELGGRQTNESLQPANLNLLPWEVRLRLESFVLSDQNVRHSPRPQTFEDLIHRVLDSNYKKVLEAMQDLIPFIENAGEPQIRDMILNSPLIRRLLELLQYGNSQQKSMRSESAFLLMKLAFSGGEAFIKKYLEYDIISELVKMMQCPITELHDAAYTAVHQMLFGSGGVLVLNHIFQMGLIEKLVHSIDSKSMKTREVNVRCLLDVVELGNKACLERMFSLQVVEKLAKLETVSGGSGETVVGFLKGMDKCKHISTAERKVLKLQVVRKVRAALKGHKFEARMLAVVDACLSEGSMKVAASSCSGSSRNRKL</sequence>
<proteinExistence type="predicted"/>
<dbReference type="PANTHER" id="PTHR19851">
    <property type="entry name" value="OS02G0203500 PROTEIN"/>
    <property type="match status" value="1"/>
</dbReference>
<dbReference type="InterPro" id="IPR042197">
    <property type="entry name" value="Apaf_helical"/>
</dbReference>
<dbReference type="AlphaFoldDB" id="A0A5N6QDK8"/>
<dbReference type="Proteomes" id="UP000327013">
    <property type="component" value="Chromosome 1"/>
</dbReference>
<reference evidence="3 4" key="1">
    <citation type="submission" date="2019-06" db="EMBL/GenBank/DDBJ databases">
        <title>A chromosomal-level reference genome of Carpinus fangiana (Coryloideae, Betulaceae).</title>
        <authorList>
            <person name="Yang X."/>
            <person name="Wang Z."/>
            <person name="Zhang L."/>
            <person name="Hao G."/>
            <person name="Liu J."/>
            <person name="Yang Y."/>
        </authorList>
    </citation>
    <scope>NUCLEOTIDE SEQUENCE [LARGE SCALE GENOMIC DNA]</scope>
    <source>
        <strain evidence="3">Cfa_2016G</strain>
        <tissue evidence="3">Leaf</tissue>
    </source>
</reference>
<accession>A0A5N6QDK8</accession>
<dbReference type="Gene3D" id="3.40.50.300">
    <property type="entry name" value="P-loop containing nucleotide triphosphate hydrolases"/>
    <property type="match status" value="1"/>
</dbReference>
<evidence type="ECO:0000256" key="1">
    <source>
        <dbReference type="ARBA" id="ARBA00022737"/>
    </source>
</evidence>
<dbReference type="SUPFAM" id="SSF48371">
    <property type="entry name" value="ARM repeat"/>
    <property type="match status" value="1"/>
</dbReference>
<dbReference type="InterPro" id="IPR027417">
    <property type="entry name" value="P-loop_NTPase"/>
</dbReference>
<name>A0A5N6QDK8_9ROSI</name>
<dbReference type="Gene3D" id="1.10.10.10">
    <property type="entry name" value="Winged helix-like DNA-binding domain superfamily/Winged helix DNA-binding domain"/>
    <property type="match status" value="1"/>
</dbReference>
<evidence type="ECO:0000313" key="3">
    <source>
        <dbReference type="EMBL" id="KAE7997356.1"/>
    </source>
</evidence>
<dbReference type="PRINTS" id="PR00364">
    <property type="entry name" value="DISEASERSIST"/>
</dbReference>
<dbReference type="InterPro" id="IPR036388">
    <property type="entry name" value="WH-like_DNA-bd_sf"/>
</dbReference>
<dbReference type="GO" id="GO:0043531">
    <property type="term" value="F:ADP binding"/>
    <property type="evidence" value="ECO:0007669"/>
    <property type="project" value="InterPro"/>
</dbReference>
<dbReference type="EMBL" id="CM017321">
    <property type="protein sequence ID" value="KAE7997356.1"/>
    <property type="molecule type" value="Genomic_DNA"/>
</dbReference>
<dbReference type="OrthoDB" id="1357022at2759"/>
<keyword evidence="4" id="KW-1185">Reference proteome</keyword>
<feature type="domain" description="NB-ARC" evidence="2">
    <location>
        <begin position="170"/>
        <end position="320"/>
    </location>
</feature>
<dbReference type="Gene3D" id="1.10.8.430">
    <property type="entry name" value="Helical domain of apoptotic protease-activating factors"/>
    <property type="match status" value="1"/>
</dbReference>
<dbReference type="Gene3D" id="1.25.10.10">
    <property type="entry name" value="Leucine-rich Repeat Variant"/>
    <property type="match status" value="2"/>
</dbReference>
<evidence type="ECO:0000259" key="2">
    <source>
        <dbReference type="Pfam" id="PF00931"/>
    </source>
</evidence>
<protein>
    <recommendedName>
        <fullName evidence="2">NB-ARC domain-containing protein</fullName>
    </recommendedName>
</protein>
<dbReference type="SUPFAM" id="SSF52540">
    <property type="entry name" value="P-loop containing nucleoside triphosphate hydrolases"/>
    <property type="match status" value="1"/>
</dbReference>
<dbReference type="PANTHER" id="PTHR19851:SF7">
    <property type="entry name" value="F-BOX DOMAIN-CONTAINING PROTEIN"/>
    <property type="match status" value="1"/>
</dbReference>